<dbReference type="GO" id="GO:0016887">
    <property type="term" value="F:ATP hydrolysis activity"/>
    <property type="evidence" value="ECO:0007669"/>
    <property type="project" value="InterPro"/>
</dbReference>
<dbReference type="REBASE" id="303612">
    <property type="entry name" value="Ssp106425McrBCP"/>
</dbReference>
<dbReference type="SUPFAM" id="SSF52540">
    <property type="entry name" value="P-loop containing nucleoside triphosphate hydrolases"/>
    <property type="match status" value="1"/>
</dbReference>
<dbReference type="SMART" id="SM00382">
    <property type="entry name" value="AAA"/>
    <property type="match status" value="1"/>
</dbReference>
<evidence type="ECO:0000313" key="3">
    <source>
        <dbReference type="EMBL" id="QBI54382.1"/>
    </source>
</evidence>
<gene>
    <name evidence="3" type="primary">mcrB</name>
    <name evidence="3" type="ORF">EKD16_13000</name>
</gene>
<dbReference type="InterPro" id="IPR003593">
    <property type="entry name" value="AAA+_ATPase"/>
</dbReference>
<dbReference type="Proteomes" id="UP000292235">
    <property type="component" value="Chromosome"/>
</dbReference>
<accession>A0A4V0ZJR3</accession>
<organism evidence="3 4">
    <name type="scientific">Streptomonospora litoralis</name>
    <dbReference type="NCBI Taxonomy" id="2498135"/>
    <lineage>
        <taxon>Bacteria</taxon>
        <taxon>Bacillati</taxon>
        <taxon>Actinomycetota</taxon>
        <taxon>Actinomycetes</taxon>
        <taxon>Streptosporangiales</taxon>
        <taxon>Nocardiopsidaceae</taxon>
        <taxon>Streptomonospora</taxon>
    </lineage>
</organism>
<feature type="domain" description="AAA+ ATPase" evidence="2">
    <location>
        <begin position="427"/>
        <end position="595"/>
    </location>
</feature>
<dbReference type="PANTHER" id="PTHR37291">
    <property type="entry name" value="5-METHYLCYTOSINE-SPECIFIC RESTRICTION ENZYME B"/>
    <property type="match status" value="1"/>
</dbReference>
<sequence>MPTRKELNAKTTRLTMVILAGEPRGMHVGALWEQLLQEYPQLESDWAAYVNDQNGPNRNLRWVSSELVKIGWIFKDGNGTWQVTGVGRWALDSWPDQDKLWEVQRERYTEWRRQRAWFDRVQDALPALPGGAWASAQDLALVTGLDASLLVHHLCGTRPEGWHRVLDADGRPPEQAHLTEDERRLVEGLLEADGTVGADGRARPHQRLTESDLRQYLADDDPGDTPKRRAWLVRGSSVHGENLVRSLWLPEGMCSLPASRLREVPAGSAREEVAAAVEEGYAHAGSTERDKLTREYHDFLTRMRTGDIVLTNDGAEVYIGLVDGPPGYTASSGGKANLQRKVAWHTADGPRDYTDLPEAAANRLTNPDAVLIDLTEFTGDLEEWLGEEPDQPVTERDFSLPDADPGLAEALLFDQDWLQECVDLLRDRPQLIFYGPPGTGKTYVAQELAKHLTGGKPENTQLVQFHPSYSYEDFFEGYRPRPAADGQQPSFELTPGPLRKLADAARKRPGEPFVLIIDEINRGNLAKVFGELYFLLEYRGKSVDLLYGSDDGLGFTLPRNIVILATMNTADRSIALIDAAMRRRFWFQELHPSTGPASVVLERWLSRRDLPDDAARLLAALNDRIADRDFRVGPSYLMREALHADSRGLERVWRHQILPLLEEHHYGDGVDVEKMYGLATLRKDLGLGDDAAPSA</sequence>
<dbReference type="CDD" id="cd00009">
    <property type="entry name" value="AAA"/>
    <property type="match status" value="1"/>
</dbReference>
<dbReference type="Gene3D" id="3.40.50.300">
    <property type="entry name" value="P-loop containing nucleotide triphosphate hydrolases"/>
    <property type="match status" value="1"/>
</dbReference>
<dbReference type="EC" id="3.1.21.-" evidence="3"/>
<keyword evidence="4" id="KW-1185">Reference proteome</keyword>
<dbReference type="AlphaFoldDB" id="A0A4V0ZJR3"/>
<dbReference type="InterPro" id="IPR011704">
    <property type="entry name" value="ATPase_dyneun-rel_AAA"/>
</dbReference>
<proteinExistence type="predicted"/>
<evidence type="ECO:0000259" key="2">
    <source>
        <dbReference type="SMART" id="SM00382"/>
    </source>
</evidence>
<name>A0A4V0ZJR3_9ACTN</name>
<protein>
    <submittedName>
        <fullName evidence="3">5-methylcytosine-specific restriction enzyme B</fullName>
        <ecNumber evidence="3">3.1.21.-</ecNumber>
    </submittedName>
</protein>
<dbReference type="EMBL" id="CP036455">
    <property type="protein sequence ID" value="QBI54382.1"/>
    <property type="molecule type" value="Genomic_DNA"/>
</dbReference>
<keyword evidence="3" id="KW-0378">Hydrolase</keyword>
<dbReference type="RefSeq" id="WP_165498559.1">
    <property type="nucleotide sequence ID" value="NZ_CP036455.1"/>
</dbReference>
<dbReference type="KEGG" id="strr:EKD16_13000"/>
<dbReference type="InterPro" id="IPR052934">
    <property type="entry name" value="Methyl-DNA_Rec/Restrict_Enz"/>
</dbReference>
<evidence type="ECO:0000256" key="1">
    <source>
        <dbReference type="SAM" id="MobiDB-lite"/>
    </source>
</evidence>
<reference evidence="3 4" key="1">
    <citation type="submission" date="2019-02" db="EMBL/GenBank/DDBJ databases">
        <authorList>
            <person name="Khodamoradi S."/>
            <person name="Hahnke R.L."/>
            <person name="Kaempfer P."/>
            <person name="Schumann P."/>
            <person name="Rohde M."/>
            <person name="Steinert M."/>
            <person name="Luzhetskyy A."/>
            <person name="Wink J."/>
            <person name="Ruckert C."/>
        </authorList>
    </citation>
    <scope>NUCLEOTIDE SEQUENCE [LARGE SCALE GENOMIC DNA]</scope>
    <source>
        <strain evidence="3 4">M2</strain>
    </source>
</reference>
<feature type="region of interest" description="Disordered" evidence="1">
    <location>
        <begin position="195"/>
        <end position="221"/>
    </location>
</feature>
<evidence type="ECO:0000313" key="4">
    <source>
        <dbReference type="Proteomes" id="UP000292235"/>
    </source>
</evidence>
<dbReference type="GO" id="GO:0005524">
    <property type="term" value="F:ATP binding"/>
    <property type="evidence" value="ECO:0007669"/>
    <property type="project" value="InterPro"/>
</dbReference>
<dbReference type="PANTHER" id="PTHR37291:SF1">
    <property type="entry name" value="TYPE IV METHYL-DIRECTED RESTRICTION ENZYME ECOKMCRB SUBUNIT"/>
    <property type="match status" value="1"/>
</dbReference>
<dbReference type="InterPro" id="IPR027417">
    <property type="entry name" value="P-loop_NTPase"/>
</dbReference>
<dbReference type="Pfam" id="PF07728">
    <property type="entry name" value="AAA_5"/>
    <property type="match status" value="1"/>
</dbReference>